<proteinExistence type="predicted"/>
<evidence type="ECO:0000313" key="2">
    <source>
        <dbReference type="Proteomes" id="UP001378592"/>
    </source>
</evidence>
<keyword evidence="2" id="KW-1185">Reference proteome</keyword>
<accession>A0AAN9ZF76</accession>
<dbReference type="AlphaFoldDB" id="A0AAN9ZF76"/>
<dbReference type="EMBL" id="JAZDUA010000025">
    <property type="protein sequence ID" value="KAK7872352.1"/>
    <property type="molecule type" value="Genomic_DNA"/>
</dbReference>
<name>A0AAN9ZF76_9ORTH</name>
<organism evidence="1 2">
    <name type="scientific">Gryllus longicercus</name>
    <dbReference type="NCBI Taxonomy" id="2509291"/>
    <lineage>
        <taxon>Eukaryota</taxon>
        <taxon>Metazoa</taxon>
        <taxon>Ecdysozoa</taxon>
        <taxon>Arthropoda</taxon>
        <taxon>Hexapoda</taxon>
        <taxon>Insecta</taxon>
        <taxon>Pterygota</taxon>
        <taxon>Neoptera</taxon>
        <taxon>Polyneoptera</taxon>
        <taxon>Orthoptera</taxon>
        <taxon>Ensifera</taxon>
        <taxon>Gryllidea</taxon>
        <taxon>Grylloidea</taxon>
        <taxon>Gryllidae</taxon>
        <taxon>Gryllinae</taxon>
        <taxon>Gryllus</taxon>
    </lineage>
</organism>
<sequence length="155" mass="17271">MSIAHIPHKNDIITHLKNGNGKTCAPLITSLGKLLLITGERHTQRASIPTNMWIRAWFGDDIERAKAAKIDETGKYAAANLAWNPDEVAKMIDFSGDGLWRTYQKASELEWETMGSWSSENISLPARHCVPVSSSFYNKNMSCISHHMCASTPRA</sequence>
<evidence type="ECO:0000313" key="1">
    <source>
        <dbReference type="EMBL" id="KAK7872352.1"/>
    </source>
</evidence>
<reference evidence="1 2" key="1">
    <citation type="submission" date="2024-03" db="EMBL/GenBank/DDBJ databases">
        <title>The genome assembly and annotation of the cricket Gryllus longicercus Weissman &amp; Gray.</title>
        <authorList>
            <person name="Szrajer S."/>
            <person name="Gray D."/>
            <person name="Ylla G."/>
        </authorList>
    </citation>
    <scope>NUCLEOTIDE SEQUENCE [LARGE SCALE GENOMIC DNA]</scope>
    <source>
        <strain evidence="1">DAG 2021-001</strain>
        <tissue evidence="1">Whole body minus gut</tissue>
    </source>
</reference>
<comment type="caution">
    <text evidence="1">The sequence shown here is derived from an EMBL/GenBank/DDBJ whole genome shotgun (WGS) entry which is preliminary data.</text>
</comment>
<gene>
    <name evidence="1" type="ORF">R5R35_006981</name>
</gene>
<dbReference type="Proteomes" id="UP001378592">
    <property type="component" value="Unassembled WGS sequence"/>
</dbReference>
<protein>
    <submittedName>
        <fullName evidence="1">Uncharacterized protein</fullName>
    </submittedName>
</protein>